<proteinExistence type="predicted"/>
<dbReference type="EMBL" id="HBIM01002062">
    <property type="protein sequence ID" value="CAE0403609.1"/>
    <property type="molecule type" value="Transcribed_RNA"/>
</dbReference>
<dbReference type="InterPro" id="IPR003409">
    <property type="entry name" value="MORN"/>
</dbReference>
<dbReference type="SMART" id="SM00698">
    <property type="entry name" value="MORN"/>
    <property type="match status" value="7"/>
</dbReference>
<evidence type="ECO:0000313" key="3">
    <source>
        <dbReference type="EMBL" id="CAE0403609.1"/>
    </source>
</evidence>
<feature type="compositionally biased region" description="Low complexity" evidence="2">
    <location>
        <begin position="384"/>
        <end position="407"/>
    </location>
</feature>
<organism evidence="3">
    <name type="scientific">Amphora coffeiformis</name>
    <dbReference type="NCBI Taxonomy" id="265554"/>
    <lineage>
        <taxon>Eukaryota</taxon>
        <taxon>Sar</taxon>
        <taxon>Stramenopiles</taxon>
        <taxon>Ochrophyta</taxon>
        <taxon>Bacillariophyta</taxon>
        <taxon>Bacillariophyceae</taxon>
        <taxon>Bacillariophycidae</taxon>
        <taxon>Thalassiophysales</taxon>
        <taxon>Catenulaceae</taxon>
        <taxon>Amphora</taxon>
    </lineage>
</organism>
<reference evidence="3" key="1">
    <citation type="submission" date="2021-01" db="EMBL/GenBank/DDBJ databases">
        <authorList>
            <person name="Corre E."/>
            <person name="Pelletier E."/>
            <person name="Niang G."/>
            <person name="Scheremetjew M."/>
            <person name="Finn R."/>
            <person name="Kale V."/>
            <person name="Holt S."/>
            <person name="Cochrane G."/>
            <person name="Meng A."/>
            <person name="Brown T."/>
            <person name="Cohen L."/>
        </authorList>
    </citation>
    <scope>NUCLEOTIDE SEQUENCE</scope>
    <source>
        <strain evidence="3">CCMP127</strain>
    </source>
</reference>
<feature type="region of interest" description="Disordered" evidence="2">
    <location>
        <begin position="284"/>
        <end position="491"/>
    </location>
</feature>
<feature type="region of interest" description="Disordered" evidence="2">
    <location>
        <begin position="178"/>
        <end position="258"/>
    </location>
</feature>
<dbReference type="AlphaFoldDB" id="A0A7S3P392"/>
<accession>A0A7S3P392</accession>
<dbReference type="SUPFAM" id="SSF82185">
    <property type="entry name" value="Histone H3 K4-specific methyltransferase SET7/9 N-terminal domain"/>
    <property type="match status" value="2"/>
</dbReference>
<gene>
    <name evidence="3" type="ORF">ACOF00016_LOCUS1804</name>
</gene>
<name>A0A7S3P392_9STRA</name>
<dbReference type="PANTHER" id="PTHR43215">
    <property type="entry name" value="RADIAL SPOKE HEAD 1 HOMOLOG"/>
    <property type="match status" value="1"/>
</dbReference>
<protein>
    <submittedName>
        <fullName evidence="3">Uncharacterized protein</fullName>
    </submittedName>
</protein>
<keyword evidence="1" id="KW-0677">Repeat</keyword>
<feature type="compositionally biased region" description="Acidic residues" evidence="2">
    <location>
        <begin position="418"/>
        <end position="436"/>
    </location>
</feature>
<feature type="compositionally biased region" description="Acidic residues" evidence="2">
    <location>
        <begin position="342"/>
        <end position="351"/>
    </location>
</feature>
<evidence type="ECO:0000256" key="1">
    <source>
        <dbReference type="ARBA" id="ARBA00022737"/>
    </source>
</evidence>
<feature type="compositionally biased region" description="Polar residues" evidence="2">
    <location>
        <begin position="195"/>
        <end position="207"/>
    </location>
</feature>
<feature type="compositionally biased region" description="Basic and acidic residues" evidence="2">
    <location>
        <begin position="185"/>
        <end position="194"/>
    </location>
</feature>
<sequence>MIKAEERSEVQGAAKGAAASKASAIPRCVCSWKNCRVYQKVFRGHPVWDGVIKLKFATNEPETMALKSSIDRNLKVAASKADDWKSGKHPGQELIKYNVACHHWTEQHIRKYRADPKHFSFVKPFSVHGASKYLFKVDSKETFRDPGNETDELLYLQAPLVPKDVVKNLFYQIKEEVGDDTEEGEAPHHKEDLKSSSQAQAQMNGNTPEKAPTDTKAQTVTPLSPEDRKDSVTVSTNRSKQEEVRLQDKEAENKRLKEQLESMQSQLVYLHDMVQKLQLEQFDQGSARGGASTGKAAPAGGAPPGGAGGRPYNRNRRPASGPQNDSRRTGSRSSRSSVPNEIEIESEDDGGWIEPSNDWSDEEENNRGVEDDQSNGTFHVTYQAQRRNSFSSRASRTSRATSVISASKSIKSLPRELELEDDEDDDESHESLEEEAIDNRSFASSKRSRSQKGSNHKRGTNMGAKKPHRRASMGDSSHRSGGRGSSDAGSVGGVYQVTALTVTDPYGEQGTYTGSISNSTGMPHGFGRLEYDKAGRWYEGDWKHGRWTGQGRLSNGDGDYYEGGLKNDHKHGRGVMRFADGRIFEGEYVNGQMVEGKMTYQDGSTYSGGWVDGMRHGRGRCVFTDNSVYEGEFKEGEFFGHGKMSWSDGGWYEGEWYNGEMQGFGKEVRPDGSLRHEGQWVKGQPIRK</sequence>
<dbReference type="PANTHER" id="PTHR43215:SF14">
    <property type="entry name" value="RADIAL SPOKE HEAD 1 HOMOLOG"/>
    <property type="match status" value="1"/>
</dbReference>
<dbReference type="Pfam" id="PF02493">
    <property type="entry name" value="MORN"/>
    <property type="match status" value="6"/>
</dbReference>
<evidence type="ECO:0000256" key="2">
    <source>
        <dbReference type="SAM" id="MobiDB-lite"/>
    </source>
</evidence>
<feature type="compositionally biased region" description="Basic and acidic residues" evidence="2">
    <location>
        <begin position="239"/>
        <end position="258"/>
    </location>
</feature>
<feature type="compositionally biased region" description="Polar residues" evidence="2">
    <location>
        <begin position="374"/>
        <end position="383"/>
    </location>
</feature>
<dbReference type="GO" id="GO:0005829">
    <property type="term" value="C:cytosol"/>
    <property type="evidence" value="ECO:0007669"/>
    <property type="project" value="TreeGrafter"/>
</dbReference>
<feature type="compositionally biased region" description="Basic residues" evidence="2">
    <location>
        <begin position="446"/>
        <end position="471"/>
    </location>
</feature>
<dbReference type="Gene3D" id="2.20.110.10">
    <property type="entry name" value="Histone H3 K4-specific methyltransferase SET7/9 N-terminal domain"/>
    <property type="match status" value="3"/>
</dbReference>